<dbReference type="InterPro" id="IPR013154">
    <property type="entry name" value="ADH-like_N"/>
</dbReference>
<dbReference type="GO" id="GO:0004022">
    <property type="term" value="F:alcohol dehydrogenase (NAD+) activity"/>
    <property type="evidence" value="ECO:0007669"/>
    <property type="project" value="UniProtKB-EC"/>
</dbReference>
<dbReference type="FunFam" id="3.90.180.10:FF:000007">
    <property type="entry name" value="Alcohol dehydrogenase 6"/>
    <property type="match status" value="1"/>
</dbReference>
<evidence type="ECO:0000256" key="7">
    <source>
        <dbReference type="ARBA" id="ARBA00023027"/>
    </source>
</evidence>
<keyword evidence="13" id="KW-1185">Reference proteome</keyword>
<gene>
    <name evidence="12" type="ORF">ZIOFF_064367</name>
</gene>
<dbReference type="Pfam" id="PF00107">
    <property type="entry name" value="ADH_zinc_N"/>
    <property type="match status" value="1"/>
</dbReference>
<sequence length="382" mass="41203">MEEKIPKPIKCKAAVCRAAGERLRIEEVVVAPPQRHEVRIKIICTSLCHSDITFWRMKEIPGLFPIILGHEAVGVVESVGEAVEEVAVGDTVLPVFLAECGGCADCRSRRSNECSLFPFAMRMGMLRGDEAARFTDAAGAAVHHCINVSSFVEYTVVDVAHIVKVHKPMPPAVAALLSCGISTGVGGAWKAADVEPGSTVAIFGLGAVGLAAAEGARMQGAGRIIGVDVNPEKFEIGKKFGITDFVNSKEIGDRSISEVIKEMTGGGADYCFECVGLASLMADAFESSRSGWGKTIILGVEKHGSPISVNCREILRGRSIMGAFMGGMKPKTDIPILMEKYIRKELNLDDFITHEVGFEDINKAFELLEEGKSIRCTIWMDR</sequence>
<dbReference type="GO" id="GO:0051903">
    <property type="term" value="F:S-(hydroxymethyl)glutathione dehydrogenase [NAD(P)+] activity"/>
    <property type="evidence" value="ECO:0007669"/>
    <property type="project" value="TreeGrafter"/>
</dbReference>
<dbReference type="FunFam" id="3.40.50.720:FF:000003">
    <property type="entry name" value="S-(hydroxymethyl)glutathione dehydrogenase"/>
    <property type="match status" value="1"/>
</dbReference>
<dbReference type="EMBL" id="JACMSC010000018">
    <property type="protein sequence ID" value="KAG6475149.1"/>
    <property type="molecule type" value="Genomic_DNA"/>
</dbReference>
<name>A0A8J5EVV4_ZINOF</name>
<comment type="caution">
    <text evidence="12">The sequence shown here is derived from an EMBL/GenBank/DDBJ whole genome shotgun (WGS) entry which is preliminary data.</text>
</comment>
<evidence type="ECO:0008006" key="14">
    <source>
        <dbReference type="Google" id="ProtNLM"/>
    </source>
</evidence>
<evidence type="ECO:0000256" key="2">
    <source>
        <dbReference type="ARBA" id="ARBA00010902"/>
    </source>
</evidence>
<dbReference type="GO" id="GO:0005829">
    <property type="term" value="C:cytosol"/>
    <property type="evidence" value="ECO:0007669"/>
    <property type="project" value="TreeGrafter"/>
</dbReference>
<accession>A0A8J5EVV4</accession>
<evidence type="ECO:0000256" key="3">
    <source>
        <dbReference type="ARBA" id="ARBA00011738"/>
    </source>
</evidence>
<protein>
    <recommendedName>
        <fullName evidence="14">Alcohol dehydrogenase</fullName>
    </recommendedName>
</protein>
<evidence type="ECO:0000259" key="10">
    <source>
        <dbReference type="Pfam" id="PF00107"/>
    </source>
</evidence>
<evidence type="ECO:0000256" key="5">
    <source>
        <dbReference type="ARBA" id="ARBA00022833"/>
    </source>
</evidence>
<keyword evidence="6" id="KW-0560">Oxidoreductase</keyword>
<evidence type="ECO:0000256" key="8">
    <source>
        <dbReference type="ARBA" id="ARBA00049243"/>
    </source>
</evidence>
<dbReference type="Pfam" id="PF08240">
    <property type="entry name" value="ADH_N"/>
    <property type="match status" value="1"/>
</dbReference>
<dbReference type="GO" id="GO:0046294">
    <property type="term" value="P:formaldehyde catabolic process"/>
    <property type="evidence" value="ECO:0007669"/>
    <property type="project" value="TreeGrafter"/>
</dbReference>
<dbReference type="PROSITE" id="PS00059">
    <property type="entry name" value="ADH_ZINC"/>
    <property type="match status" value="1"/>
</dbReference>
<evidence type="ECO:0000259" key="11">
    <source>
        <dbReference type="Pfam" id="PF08240"/>
    </source>
</evidence>
<dbReference type="InterPro" id="IPR013149">
    <property type="entry name" value="ADH-like_C"/>
</dbReference>
<evidence type="ECO:0000313" key="13">
    <source>
        <dbReference type="Proteomes" id="UP000734854"/>
    </source>
</evidence>
<dbReference type="AlphaFoldDB" id="A0A8J5EVV4"/>
<organism evidence="12 13">
    <name type="scientific">Zingiber officinale</name>
    <name type="common">Ginger</name>
    <name type="synonym">Amomum zingiber</name>
    <dbReference type="NCBI Taxonomy" id="94328"/>
    <lineage>
        <taxon>Eukaryota</taxon>
        <taxon>Viridiplantae</taxon>
        <taxon>Streptophyta</taxon>
        <taxon>Embryophyta</taxon>
        <taxon>Tracheophyta</taxon>
        <taxon>Spermatophyta</taxon>
        <taxon>Magnoliopsida</taxon>
        <taxon>Liliopsida</taxon>
        <taxon>Zingiberales</taxon>
        <taxon>Zingiberaceae</taxon>
        <taxon>Zingiber</taxon>
    </lineage>
</organism>
<comment type="similarity">
    <text evidence="2">Belongs to the zinc-containing alcohol dehydrogenase family. Class-III subfamily.</text>
</comment>
<feature type="domain" description="Alcohol dehydrogenase-like N-terminal" evidence="11">
    <location>
        <begin position="35"/>
        <end position="166"/>
    </location>
</feature>
<evidence type="ECO:0000256" key="6">
    <source>
        <dbReference type="ARBA" id="ARBA00023002"/>
    </source>
</evidence>
<evidence type="ECO:0000256" key="1">
    <source>
        <dbReference type="ARBA" id="ARBA00001947"/>
    </source>
</evidence>
<evidence type="ECO:0000256" key="4">
    <source>
        <dbReference type="ARBA" id="ARBA00022723"/>
    </source>
</evidence>
<dbReference type="InterPro" id="IPR002328">
    <property type="entry name" value="ADH_Zn_CS"/>
</dbReference>
<comment type="cofactor">
    <cofactor evidence="1 9">
        <name>Zn(2+)</name>
        <dbReference type="ChEBI" id="CHEBI:29105"/>
    </cofactor>
</comment>
<feature type="domain" description="Alcohol dehydrogenase-like C-terminal" evidence="10">
    <location>
        <begin position="207"/>
        <end position="335"/>
    </location>
</feature>
<dbReference type="Proteomes" id="UP000734854">
    <property type="component" value="Unassembled WGS sequence"/>
</dbReference>
<keyword evidence="4 9" id="KW-0479">Metal-binding</keyword>
<evidence type="ECO:0000313" key="12">
    <source>
        <dbReference type="EMBL" id="KAG6475149.1"/>
    </source>
</evidence>
<proteinExistence type="inferred from homology"/>
<keyword evidence="5 9" id="KW-0862">Zinc</keyword>
<dbReference type="GO" id="GO:0008270">
    <property type="term" value="F:zinc ion binding"/>
    <property type="evidence" value="ECO:0007669"/>
    <property type="project" value="InterPro"/>
</dbReference>
<dbReference type="OrthoDB" id="417550at2759"/>
<keyword evidence="7" id="KW-0520">NAD</keyword>
<dbReference type="PANTHER" id="PTHR43880">
    <property type="entry name" value="ALCOHOL DEHYDROGENASE"/>
    <property type="match status" value="1"/>
</dbReference>
<comment type="catalytic activity">
    <reaction evidence="8">
        <text>a primary alcohol + NAD(+) = an aldehyde + NADH + H(+)</text>
        <dbReference type="Rhea" id="RHEA:10736"/>
        <dbReference type="ChEBI" id="CHEBI:15378"/>
        <dbReference type="ChEBI" id="CHEBI:15734"/>
        <dbReference type="ChEBI" id="CHEBI:17478"/>
        <dbReference type="ChEBI" id="CHEBI:57540"/>
        <dbReference type="ChEBI" id="CHEBI:57945"/>
        <dbReference type="EC" id="1.1.1.1"/>
    </reaction>
</comment>
<comment type="subunit">
    <text evidence="3">Homodimer.</text>
</comment>
<reference evidence="12 13" key="1">
    <citation type="submission" date="2020-08" db="EMBL/GenBank/DDBJ databases">
        <title>Plant Genome Project.</title>
        <authorList>
            <person name="Zhang R.-G."/>
        </authorList>
    </citation>
    <scope>NUCLEOTIDE SEQUENCE [LARGE SCALE GENOMIC DNA]</scope>
    <source>
        <tissue evidence="12">Rhizome</tissue>
    </source>
</reference>
<dbReference type="PANTHER" id="PTHR43880:SF10">
    <property type="entry name" value="ALCOHOL DEHYDROGENASE-LIKE 2"/>
    <property type="match status" value="1"/>
</dbReference>
<evidence type="ECO:0000256" key="9">
    <source>
        <dbReference type="RuleBase" id="RU361277"/>
    </source>
</evidence>